<reference evidence="1 2" key="1">
    <citation type="submission" date="2019-03" db="EMBL/GenBank/DDBJ databases">
        <title>First draft genome of Liparis tanakae, snailfish: a comprehensive survey of snailfish specific genes.</title>
        <authorList>
            <person name="Kim W."/>
            <person name="Song I."/>
            <person name="Jeong J.-H."/>
            <person name="Kim D."/>
            <person name="Kim S."/>
            <person name="Ryu S."/>
            <person name="Song J.Y."/>
            <person name="Lee S.K."/>
        </authorList>
    </citation>
    <scope>NUCLEOTIDE SEQUENCE [LARGE SCALE GENOMIC DNA]</scope>
    <source>
        <tissue evidence="1">Muscle</tissue>
    </source>
</reference>
<evidence type="ECO:0000313" key="2">
    <source>
        <dbReference type="Proteomes" id="UP000314294"/>
    </source>
</evidence>
<accession>A0A4Z2JCX2</accession>
<comment type="caution">
    <text evidence="1">The sequence shown here is derived from an EMBL/GenBank/DDBJ whole genome shotgun (WGS) entry which is preliminary data.</text>
</comment>
<organism evidence="1 2">
    <name type="scientific">Liparis tanakae</name>
    <name type="common">Tanaka's snailfish</name>
    <dbReference type="NCBI Taxonomy" id="230148"/>
    <lineage>
        <taxon>Eukaryota</taxon>
        <taxon>Metazoa</taxon>
        <taxon>Chordata</taxon>
        <taxon>Craniata</taxon>
        <taxon>Vertebrata</taxon>
        <taxon>Euteleostomi</taxon>
        <taxon>Actinopterygii</taxon>
        <taxon>Neopterygii</taxon>
        <taxon>Teleostei</taxon>
        <taxon>Neoteleostei</taxon>
        <taxon>Acanthomorphata</taxon>
        <taxon>Eupercaria</taxon>
        <taxon>Perciformes</taxon>
        <taxon>Cottioidei</taxon>
        <taxon>Cottales</taxon>
        <taxon>Liparidae</taxon>
        <taxon>Liparis</taxon>
    </lineage>
</organism>
<dbReference type="Proteomes" id="UP000314294">
    <property type="component" value="Unassembled WGS sequence"/>
</dbReference>
<keyword evidence="2" id="KW-1185">Reference proteome</keyword>
<evidence type="ECO:0000313" key="1">
    <source>
        <dbReference type="EMBL" id="TNN88010.1"/>
    </source>
</evidence>
<gene>
    <name evidence="1" type="ORF">EYF80_001591</name>
</gene>
<sequence length="147" mass="16912">MEKECAMACPELGHSLDLCTESKTHYDPVDSDYVVPESTLFLRQFLPDDMEHHFLMRLWLVEFLHYVRIMLKATTTSFSLQSLNKLSAFTMGPFFNLNLIYSVIWELEEQKERGDGLLLGLAQLLFLESLLVTAVRQALKKLALKPS</sequence>
<name>A0A4Z2JCX2_9TELE</name>
<dbReference type="AlphaFoldDB" id="A0A4Z2JCX2"/>
<proteinExistence type="predicted"/>
<protein>
    <submittedName>
        <fullName evidence="1">Uncharacterized protein</fullName>
    </submittedName>
</protein>
<dbReference type="EMBL" id="SRLO01000007">
    <property type="protein sequence ID" value="TNN88010.1"/>
    <property type="molecule type" value="Genomic_DNA"/>
</dbReference>